<evidence type="ECO:0000313" key="5">
    <source>
        <dbReference type="EMBL" id="SDQ48653.1"/>
    </source>
</evidence>
<dbReference type="GO" id="GO:0006167">
    <property type="term" value="P:AMP biosynthetic process"/>
    <property type="evidence" value="ECO:0007669"/>
    <property type="project" value="TreeGrafter"/>
</dbReference>
<dbReference type="GO" id="GO:0006754">
    <property type="term" value="P:ATP biosynthetic process"/>
    <property type="evidence" value="ECO:0007669"/>
    <property type="project" value="TreeGrafter"/>
</dbReference>
<dbReference type="Gene3D" id="3.40.50.1240">
    <property type="entry name" value="Phosphoglycerate mutase-like"/>
    <property type="match status" value="1"/>
</dbReference>
<dbReference type="EMBL" id="FNKB01000002">
    <property type="protein sequence ID" value="SDQ48653.1"/>
    <property type="molecule type" value="Genomic_DNA"/>
</dbReference>
<evidence type="ECO:0000256" key="1">
    <source>
        <dbReference type="ARBA" id="ARBA00005582"/>
    </source>
</evidence>
<dbReference type="InterPro" id="IPR029033">
    <property type="entry name" value="His_PPase_superfam"/>
</dbReference>
<dbReference type="PROSITE" id="PS00893">
    <property type="entry name" value="NUDIX_BOX"/>
    <property type="match status" value="1"/>
</dbReference>
<sequence>MTEEVFAAGTVCWTRETRSDGSERVLVLVIHRPKRRDVSFPKGKLDPGESLPQAAVRETREETGLKVRLDQHLGTIHYDLSGNRRKTVQYWAAHVPQRTVRELAFQANAEVDAIAWVPVDEVRDQLTYAADRELFDVFLKLAARDLIDSFAVTLLRHGKALPRAQSHEPDHLRPLTDFGRAQAAALVPILDAFGPRRLHTSTATRCVDTIAPYAQRRRKPVRQTDAISQDAWDAGELDGLRALVAAVVARGKDALLCSHRPVLPDLARELALATGSELGAYLEEAATLPTAGFSVFHLSRRHPEAGILSVETYPLKH</sequence>
<dbReference type="InterPro" id="IPR000086">
    <property type="entry name" value="NUDIX_hydrolase_dom"/>
</dbReference>
<name>A0A1H1B9U9_9MICO</name>
<reference evidence="5 6" key="1">
    <citation type="submission" date="2016-10" db="EMBL/GenBank/DDBJ databases">
        <authorList>
            <person name="de Groot N.N."/>
        </authorList>
    </citation>
    <scope>NUCLEOTIDE SEQUENCE [LARGE SCALE GENOMIC DNA]</scope>
    <source>
        <strain evidence="5 6">DSM 22788</strain>
    </source>
</reference>
<dbReference type="PROSITE" id="PS51462">
    <property type="entry name" value="NUDIX"/>
    <property type="match status" value="1"/>
</dbReference>
<comment type="similarity">
    <text evidence="1 3">Belongs to the Nudix hydrolase family.</text>
</comment>
<dbReference type="OrthoDB" id="4287477at2"/>
<dbReference type="STRING" id="1079994.SAMN04488565_2675"/>
<dbReference type="GO" id="GO:0004081">
    <property type="term" value="F:bis(5'-nucleosyl)-tetraphosphatase (asymmetrical) activity"/>
    <property type="evidence" value="ECO:0007669"/>
    <property type="project" value="TreeGrafter"/>
</dbReference>
<dbReference type="RefSeq" id="WP_010156273.1">
    <property type="nucleotide sequence ID" value="NZ_FNKB01000002.1"/>
</dbReference>
<dbReference type="CDD" id="cd03673">
    <property type="entry name" value="NUDIX_Ap6A_hydrolase"/>
    <property type="match status" value="1"/>
</dbReference>
<dbReference type="InterPro" id="IPR020476">
    <property type="entry name" value="Nudix_hydrolase"/>
</dbReference>
<dbReference type="SUPFAM" id="SSF55811">
    <property type="entry name" value="Nudix"/>
    <property type="match status" value="1"/>
</dbReference>
<dbReference type="eggNOG" id="COG2062">
    <property type="taxonomic scope" value="Bacteria"/>
</dbReference>
<dbReference type="Pfam" id="PF00300">
    <property type="entry name" value="His_Phos_1"/>
    <property type="match status" value="1"/>
</dbReference>
<dbReference type="InterPro" id="IPR020084">
    <property type="entry name" value="NUDIX_hydrolase_CS"/>
</dbReference>
<dbReference type="PANTHER" id="PTHR21340">
    <property type="entry name" value="DIADENOSINE 5,5-P1,P4-TETRAPHOSPHATE PYROPHOSPHOHYDROLASE MUTT"/>
    <property type="match status" value="1"/>
</dbReference>
<dbReference type="Pfam" id="PF00293">
    <property type="entry name" value="NUDIX"/>
    <property type="match status" value="1"/>
</dbReference>
<dbReference type="SMART" id="SM00855">
    <property type="entry name" value="PGAM"/>
    <property type="match status" value="1"/>
</dbReference>
<dbReference type="Proteomes" id="UP000182690">
    <property type="component" value="Unassembled WGS sequence"/>
</dbReference>
<dbReference type="eggNOG" id="COG0494">
    <property type="taxonomic scope" value="Bacteria"/>
</dbReference>
<dbReference type="InterPro" id="IPR013078">
    <property type="entry name" value="His_Pase_superF_clade-1"/>
</dbReference>
<evidence type="ECO:0000313" key="6">
    <source>
        <dbReference type="Proteomes" id="UP000182690"/>
    </source>
</evidence>
<evidence type="ECO:0000259" key="4">
    <source>
        <dbReference type="PROSITE" id="PS51462"/>
    </source>
</evidence>
<dbReference type="InterPro" id="IPR051325">
    <property type="entry name" value="Nudix_hydrolase_domain"/>
</dbReference>
<protein>
    <submittedName>
        <fullName evidence="5">8-oxo-dGTP diphosphatase</fullName>
    </submittedName>
</protein>
<proteinExistence type="inferred from homology"/>
<dbReference type="PRINTS" id="PR00502">
    <property type="entry name" value="NUDIXFAMILY"/>
</dbReference>
<accession>A0A1H1B9U9</accession>
<dbReference type="SUPFAM" id="SSF53254">
    <property type="entry name" value="Phosphoglycerate mutase-like"/>
    <property type="match status" value="1"/>
</dbReference>
<organism evidence="5 6">
    <name type="scientific">Leucobacter chromiiresistens</name>
    <dbReference type="NCBI Taxonomy" id="1079994"/>
    <lineage>
        <taxon>Bacteria</taxon>
        <taxon>Bacillati</taxon>
        <taxon>Actinomycetota</taxon>
        <taxon>Actinomycetes</taxon>
        <taxon>Micrococcales</taxon>
        <taxon>Microbacteriaceae</taxon>
        <taxon>Leucobacter</taxon>
    </lineage>
</organism>
<evidence type="ECO:0000256" key="2">
    <source>
        <dbReference type="ARBA" id="ARBA00022801"/>
    </source>
</evidence>
<dbReference type="InterPro" id="IPR015797">
    <property type="entry name" value="NUDIX_hydrolase-like_dom_sf"/>
</dbReference>
<keyword evidence="2 3" id="KW-0378">Hydrolase</keyword>
<feature type="domain" description="Nudix hydrolase" evidence="4">
    <location>
        <begin position="1"/>
        <end position="139"/>
    </location>
</feature>
<evidence type="ECO:0000256" key="3">
    <source>
        <dbReference type="RuleBase" id="RU003476"/>
    </source>
</evidence>
<dbReference type="AlphaFoldDB" id="A0A1H1B9U9"/>
<dbReference type="CDD" id="cd07040">
    <property type="entry name" value="HP"/>
    <property type="match status" value="1"/>
</dbReference>
<dbReference type="Gene3D" id="3.90.79.10">
    <property type="entry name" value="Nucleoside Triphosphate Pyrophosphohydrolase"/>
    <property type="match status" value="1"/>
</dbReference>
<dbReference type="PANTHER" id="PTHR21340:SF0">
    <property type="entry name" value="BIS(5'-NUCLEOSYL)-TETRAPHOSPHATASE [ASYMMETRICAL]"/>
    <property type="match status" value="1"/>
</dbReference>
<gene>
    <name evidence="5" type="ORF">SAMN04488565_2675</name>
</gene>